<keyword evidence="17" id="KW-1185">Reference proteome</keyword>
<dbReference type="Gene3D" id="1.20.58.200">
    <property type="entry name" value="Translin, domain 2"/>
    <property type="match status" value="1"/>
</dbReference>
<dbReference type="Pfam" id="PF01997">
    <property type="entry name" value="Translin"/>
    <property type="match status" value="1"/>
</dbReference>
<dbReference type="InterPro" id="IPR016068">
    <property type="entry name" value="Translin_N"/>
</dbReference>
<dbReference type="InterPro" id="IPR033956">
    <property type="entry name" value="Translin"/>
</dbReference>
<comment type="subunit">
    <text evidence="4">Ring-shaped heterooctamer of six TSN and two TSNAX subunits, DNA/RNA binding occurs inside the ring.</text>
</comment>
<dbReference type="GO" id="GO:0003723">
    <property type="term" value="F:RNA binding"/>
    <property type="evidence" value="ECO:0007669"/>
    <property type="project" value="UniProtKB-KW"/>
</dbReference>
<dbReference type="GO" id="GO:0005634">
    <property type="term" value="C:nucleus"/>
    <property type="evidence" value="ECO:0007669"/>
    <property type="project" value="UniProtKB-SubCell"/>
</dbReference>
<dbReference type="SUPFAM" id="SSF74784">
    <property type="entry name" value="Translin"/>
    <property type="match status" value="1"/>
</dbReference>
<dbReference type="RefSeq" id="XP_011503750.1">
    <property type="nucleotide sequence ID" value="XM_011505448.1"/>
</dbReference>
<evidence type="ECO:0000256" key="2">
    <source>
        <dbReference type="ARBA" id="ARBA00004496"/>
    </source>
</evidence>
<evidence type="ECO:0000256" key="15">
    <source>
        <dbReference type="ARBA" id="ARBA00030513"/>
    </source>
</evidence>
<evidence type="ECO:0000256" key="10">
    <source>
        <dbReference type="ARBA" id="ARBA00022884"/>
    </source>
</evidence>
<reference evidence="18" key="1">
    <citation type="submission" date="2025-08" db="UniProtKB">
        <authorList>
            <consortium name="RefSeq"/>
        </authorList>
    </citation>
    <scope>IDENTIFICATION</scope>
</reference>
<accession>A0AAJ6YT40</accession>
<sequence length="241" mass="28240">MSDTVAEIFKLFQDHLNNEQEIREVNEIRNNVKQIEKITRDIVIILQNIHNEHTEENIIVADYCTKARTLFEDVRKYYEKLAIIVPTDQYYRFHFEWKSVTQRLCYLASLVVYLEVRILVTKEIAADILGIKQKSEDGFHLDLEDFLMGLLQLSTELSRYAINSVTNGNYHQPMEIAHFVNELNAGFRLLNLKNDALRKRFDSLKYNVKKIEEVVYDLSIRGLKPNTNITQESTVVQGNKI</sequence>
<evidence type="ECO:0000256" key="16">
    <source>
        <dbReference type="PIRSR" id="PIRSR602848-1"/>
    </source>
</evidence>
<dbReference type="GO" id="GO:0016070">
    <property type="term" value="P:RNA metabolic process"/>
    <property type="evidence" value="ECO:0007669"/>
    <property type="project" value="InterPro"/>
</dbReference>
<dbReference type="Gene3D" id="1.20.58.190">
    <property type="entry name" value="Translin, domain 1"/>
    <property type="match status" value="1"/>
</dbReference>
<comment type="subcellular location">
    <subcellularLocation>
        <location evidence="2">Cytoplasm</location>
    </subcellularLocation>
    <subcellularLocation>
        <location evidence="1">Nucleus</location>
    </subcellularLocation>
</comment>
<proteinExistence type="inferred from homology"/>
<evidence type="ECO:0000256" key="9">
    <source>
        <dbReference type="ARBA" id="ARBA00022801"/>
    </source>
</evidence>
<evidence type="ECO:0000256" key="1">
    <source>
        <dbReference type="ARBA" id="ARBA00004123"/>
    </source>
</evidence>
<gene>
    <name evidence="18" type="primary">LOC105366861</name>
</gene>
<dbReference type="PANTHER" id="PTHR10741">
    <property type="entry name" value="TRANSLIN AND TRANSLIN ASSOCIATED PROTEIN X"/>
    <property type="match status" value="1"/>
</dbReference>
<dbReference type="CDD" id="cd14819">
    <property type="entry name" value="Translin"/>
    <property type="match status" value="1"/>
</dbReference>
<evidence type="ECO:0000256" key="14">
    <source>
        <dbReference type="ARBA" id="ARBA00025410"/>
    </source>
</evidence>
<keyword evidence="6" id="KW-0963">Cytoplasm</keyword>
<dbReference type="GO" id="GO:0016787">
    <property type="term" value="F:hydrolase activity"/>
    <property type="evidence" value="ECO:0007669"/>
    <property type="project" value="UniProtKB-KW"/>
</dbReference>
<dbReference type="InterPro" id="IPR036081">
    <property type="entry name" value="Translin_sf"/>
</dbReference>
<evidence type="ECO:0000256" key="5">
    <source>
        <dbReference type="ARBA" id="ARBA00022196"/>
    </source>
</evidence>
<keyword evidence="10" id="KW-0694">RNA-binding</keyword>
<dbReference type="AlphaFoldDB" id="A0AAJ6YT40"/>
<dbReference type="Proteomes" id="UP000695007">
    <property type="component" value="Unplaced"/>
</dbReference>
<dbReference type="InterPro" id="IPR016069">
    <property type="entry name" value="Translin_C"/>
</dbReference>
<dbReference type="GeneID" id="105366861"/>
<keyword evidence="8" id="KW-0255">Endonuclease</keyword>
<dbReference type="FunFam" id="1.20.58.190:FF:000001">
    <property type="entry name" value="Translin"/>
    <property type="match status" value="1"/>
</dbReference>
<keyword evidence="16" id="KW-0479">Metal-binding</keyword>
<keyword evidence="16" id="KW-0460">Magnesium</keyword>
<dbReference type="GO" id="GO:0004519">
    <property type="term" value="F:endonuclease activity"/>
    <property type="evidence" value="ECO:0007669"/>
    <property type="project" value="UniProtKB-KW"/>
</dbReference>
<keyword evidence="12" id="KW-0539">Nucleus</keyword>
<protein>
    <recommendedName>
        <fullName evidence="5">Translin</fullName>
    </recommendedName>
    <alternativeName>
        <fullName evidence="15">Component 3 of promoter of RISC</fullName>
    </alternativeName>
</protein>
<keyword evidence="9" id="KW-0378">Hydrolase</keyword>
<dbReference type="InterPro" id="IPR002848">
    <property type="entry name" value="Translin_fam"/>
</dbReference>
<comment type="function">
    <text evidence="14">Exhibits both single-stranded and double-stranded endoribonuclease activity. May act as an activator of RNA-induced silencing complex (RISC) by facilitating endonucleolytic cleavage of the siRNA passenger strand.</text>
</comment>
<dbReference type="GO" id="GO:0003697">
    <property type="term" value="F:single-stranded DNA binding"/>
    <property type="evidence" value="ECO:0007669"/>
    <property type="project" value="InterPro"/>
</dbReference>
<dbReference type="GO" id="GO:0043565">
    <property type="term" value="F:sequence-specific DNA binding"/>
    <property type="evidence" value="ECO:0007669"/>
    <property type="project" value="InterPro"/>
</dbReference>
<dbReference type="GO" id="GO:0046872">
    <property type="term" value="F:metal ion binding"/>
    <property type="evidence" value="ECO:0007669"/>
    <property type="project" value="UniProtKB-KW"/>
</dbReference>
<evidence type="ECO:0000256" key="12">
    <source>
        <dbReference type="ARBA" id="ARBA00023242"/>
    </source>
</evidence>
<keyword evidence="7" id="KW-0540">Nuclease</keyword>
<dbReference type="GO" id="GO:0005737">
    <property type="term" value="C:cytoplasm"/>
    <property type="evidence" value="ECO:0007669"/>
    <property type="project" value="UniProtKB-SubCell"/>
</dbReference>
<comment type="similarity">
    <text evidence="3">Belongs to the translin family.</text>
</comment>
<keyword evidence="11" id="KW-0238">DNA-binding</keyword>
<dbReference type="KEGG" id="csol:105366861"/>
<feature type="binding site" evidence="16">
    <location>
        <position position="156"/>
    </location>
    <ligand>
        <name>Mg(2+)</name>
        <dbReference type="ChEBI" id="CHEBI:18420"/>
    </ligand>
</feature>
<evidence type="ECO:0000256" key="4">
    <source>
        <dbReference type="ARBA" id="ARBA00011685"/>
    </source>
</evidence>
<evidence type="ECO:0000256" key="13">
    <source>
        <dbReference type="ARBA" id="ARBA00025374"/>
    </source>
</evidence>
<evidence type="ECO:0000256" key="7">
    <source>
        <dbReference type="ARBA" id="ARBA00022722"/>
    </source>
</evidence>
<evidence type="ECO:0000256" key="8">
    <source>
        <dbReference type="ARBA" id="ARBA00022759"/>
    </source>
</evidence>
<name>A0AAJ6YT40_9HYME</name>
<evidence type="ECO:0000313" key="17">
    <source>
        <dbReference type="Proteomes" id="UP000695007"/>
    </source>
</evidence>
<comment type="function">
    <text evidence="13">DNA-binding protein that specifically recognizes consensus sequences at the breakpoint junctions in chromosomal translocations, mostly involving immunoglobulin (Ig)/T-cell receptor gene segments. Seems to recognize single-stranded DNA ends generated by staggered breaks occurring at recombination hot spots.</text>
</comment>
<evidence type="ECO:0000313" key="18">
    <source>
        <dbReference type="RefSeq" id="XP_011503750.1"/>
    </source>
</evidence>
<dbReference type="CTD" id="36110"/>
<evidence type="ECO:0000256" key="6">
    <source>
        <dbReference type="ARBA" id="ARBA00022490"/>
    </source>
</evidence>
<dbReference type="FunFam" id="1.20.58.200:FF:000002">
    <property type="entry name" value="Putative translin"/>
    <property type="match status" value="1"/>
</dbReference>
<evidence type="ECO:0000256" key="11">
    <source>
        <dbReference type="ARBA" id="ARBA00023125"/>
    </source>
</evidence>
<evidence type="ECO:0000256" key="3">
    <source>
        <dbReference type="ARBA" id="ARBA00005902"/>
    </source>
</evidence>
<organism evidence="17 18">
    <name type="scientific">Ceratosolen solmsi marchali</name>
    <dbReference type="NCBI Taxonomy" id="326594"/>
    <lineage>
        <taxon>Eukaryota</taxon>
        <taxon>Metazoa</taxon>
        <taxon>Ecdysozoa</taxon>
        <taxon>Arthropoda</taxon>
        <taxon>Hexapoda</taxon>
        <taxon>Insecta</taxon>
        <taxon>Pterygota</taxon>
        <taxon>Neoptera</taxon>
        <taxon>Endopterygota</taxon>
        <taxon>Hymenoptera</taxon>
        <taxon>Apocrita</taxon>
        <taxon>Proctotrupomorpha</taxon>
        <taxon>Chalcidoidea</taxon>
        <taxon>Agaonidae</taxon>
        <taxon>Agaoninae</taxon>
        <taxon>Ceratosolen</taxon>
    </lineage>
</organism>